<evidence type="ECO:0000313" key="3">
    <source>
        <dbReference type="EMBL" id="TWP53833.1"/>
    </source>
</evidence>
<keyword evidence="2" id="KW-1133">Transmembrane helix</keyword>
<organism evidence="3 4">
    <name type="scientific">Lentzea tibetensis</name>
    <dbReference type="NCBI Taxonomy" id="2591470"/>
    <lineage>
        <taxon>Bacteria</taxon>
        <taxon>Bacillati</taxon>
        <taxon>Actinomycetota</taxon>
        <taxon>Actinomycetes</taxon>
        <taxon>Pseudonocardiales</taxon>
        <taxon>Pseudonocardiaceae</taxon>
        <taxon>Lentzea</taxon>
    </lineage>
</organism>
<protein>
    <submittedName>
        <fullName evidence="3">Cytochrome c maturation protein CcmE</fullName>
    </submittedName>
</protein>
<gene>
    <name evidence="3" type="ORF">FKR81_03490</name>
</gene>
<sequence>MNPLDQPLNQGDITTELKQAKSGIGRTTIILGVAVLAVVAFVGGILVQKSFGSTANSARQNASGRQFPQRGDGSTPPSGANRAGGFGRGTVGTIDHVDGATIYVKTQNGTVVKVSTSDKTRVQVTQDGKLGDLKAGTQVVVQGQQGDDGSVTAQTVTQRPPTG</sequence>
<keyword evidence="2" id="KW-0472">Membrane</keyword>
<evidence type="ECO:0000256" key="2">
    <source>
        <dbReference type="SAM" id="Phobius"/>
    </source>
</evidence>
<dbReference type="AlphaFoldDB" id="A0A563F1P7"/>
<evidence type="ECO:0000313" key="4">
    <source>
        <dbReference type="Proteomes" id="UP000316639"/>
    </source>
</evidence>
<proteinExistence type="predicted"/>
<dbReference type="Proteomes" id="UP000316639">
    <property type="component" value="Unassembled WGS sequence"/>
</dbReference>
<accession>A0A563F1P7</accession>
<feature type="region of interest" description="Disordered" evidence="1">
    <location>
        <begin position="54"/>
        <end position="90"/>
    </location>
</feature>
<dbReference type="EMBL" id="VOBR01000002">
    <property type="protein sequence ID" value="TWP53833.1"/>
    <property type="molecule type" value="Genomic_DNA"/>
</dbReference>
<feature type="compositionally biased region" description="Polar residues" evidence="1">
    <location>
        <begin position="54"/>
        <end position="66"/>
    </location>
</feature>
<keyword evidence="2" id="KW-0812">Transmembrane</keyword>
<dbReference type="OrthoDB" id="3694696at2"/>
<comment type="caution">
    <text evidence="3">The sequence shown here is derived from an EMBL/GenBank/DDBJ whole genome shotgun (WGS) entry which is preliminary data.</text>
</comment>
<feature type="transmembrane region" description="Helical" evidence="2">
    <location>
        <begin position="28"/>
        <end position="47"/>
    </location>
</feature>
<name>A0A563F1P7_9PSEU</name>
<dbReference type="RefSeq" id="WP_146349429.1">
    <property type="nucleotide sequence ID" value="NZ_VOBR01000002.1"/>
</dbReference>
<keyword evidence="4" id="KW-1185">Reference proteome</keyword>
<reference evidence="3 4" key="1">
    <citation type="submission" date="2019-07" db="EMBL/GenBank/DDBJ databases">
        <title>Lentzea xizangensis sp. nov., isolated from Qinghai-Tibetan Plateau Soils.</title>
        <authorList>
            <person name="Huang J."/>
        </authorList>
    </citation>
    <scope>NUCLEOTIDE SEQUENCE [LARGE SCALE GENOMIC DNA]</scope>
    <source>
        <strain evidence="3 4">FXJ1.1311</strain>
    </source>
</reference>
<evidence type="ECO:0000256" key="1">
    <source>
        <dbReference type="SAM" id="MobiDB-lite"/>
    </source>
</evidence>